<dbReference type="EMBL" id="OX596117">
    <property type="protein sequence ID" value="CAN0485889.1"/>
    <property type="molecule type" value="Genomic_DNA"/>
</dbReference>
<dbReference type="Proteomes" id="UP001162501">
    <property type="component" value="Chromosome 33"/>
</dbReference>
<protein>
    <submittedName>
        <fullName evidence="1">Uncharacterized protein</fullName>
    </submittedName>
</protein>
<name>A0AC59ZPZ0_RANTA</name>
<proteinExistence type="predicted"/>
<gene>
    <name evidence="1" type="ORF">MRATA1EN22A_LOCUS21267</name>
</gene>
<accession>A0AC59ZPZ0</accession>
<sequence>MWREAASPAAEPPAGIAAPRGGDADCAGRPGERAGAAACGNPLNPVAAEAAEMLVRAARPTASSTFSGYRYVPEGNLGPAGVLGEGTVGRRKSGRRIRGERERERESGRGRSRSKAREEHQGALRLRARGAPPKSPEAGASSPQLPPGARQRLARGARA</sequence>
<evidence type="ECO:0000313" key="2">
    <source>
        <dbReference type="Proteomes" id="UP001162501"/>
    </source>
</evidence>
<reference evidence="1" key="1">
    <citation type="submission" date="2023-05" db="EMBL/GenBank/DDBJ databases">
        <authorList>
            <consortium name="ELIXIR-Norway"/>
        </authorList>
    </citation>
    <scope>NUCLEOTIDE SEQUENCE</scope>
</reference>
<organism evidence="1 2">
    <name type="scientific">Rangifer tarandus platyrhynchus</name>
    <name type="common">Svalbard reindeer</name>
    <dbReference type="NCBI Taxonomy" id="3082113"/>
    <lineage>
        <taxon>Eukaryota</taxon>
        <taxon>Metazoa</taxon>
        <taxon>Chordata</taxon>
        <taxon>Craniata</taxon>
        <taxon>Vertebrata</taxon>
        <taxon>Euteleostomi</taxon>
        <taxon>Mammalia</taxon>
        <taxon>Eutheria</taxon>
        <taxon>Laurasiatheria</taxon>
        <taxon>Artiodactyla</taxon>
        <taxon>Ruminantia</taxon>
        <taxon>Pecora</taxon>
        <taxon>Cervidae</taxon>
        <taxon>Odocoileinae</taxon>
        <taxon>Rangifer</taxon>
    </lineage>
</organism>
<reference evidence="1" key="2">
    <citation type="submission" date="2025-03" db="EMBL/GenBank/DDBJ databases">
        <authorList>
            <consortium name="ELIXIR-Norway"/>
            <consortium name="Elixir Norway"/>
        </authorList>
    </citation>
    <scope>NUCLEOTIDE SEQUENCE</scope>
</reference>
<evidence type="ECO:0000313" key="1">
    <source>
        <dbReference type="EMBL" id="CAN0485889.1"/>
    </source>
</evidence>